<gene>
    <name evidence="2" type="ORF">OWO01_09975</name>
</gene>
<dbReference type="RefSeq" id="WP_268780309.1">
    <property type="nucleotide sequence ID" value="NZ_JAPRAT010000018.1"/>
</dbReference>
<feature type="transmembrane region" description="Helical" evidence="1">
    <location>
        <begin position="99"/>
        <end position="119"/>
    </location>
</feature>
<keyword evidence="3" id="KW-1185">Reference proteome</keyword>
<evidence type="ECO:0000313" key="2">
    <source>
        <dbReference type="EMBL" id="MCZ0703545.1"/>
    </source>
</evidence>
<name>A0A9J6RED3_9BACI</name>
<sequence length="211" mass="23189">MSKGNVNKTSSSSGVTGLWKGIKEKYPNSAQFLMFFLLSNGVTVLQLVLMPLFRSIFAETALVNMNFQIWQVGTTVDGSPNYIFDFAAGPISEGGGGGLAFFLAVQISIAVAQIINFFAQRSITFKSNSSVWKAAFWYFVAYIIITIVAAAALGFYQTPVYNFFMNTLGWGSAGETAADIVTMIINSAISFWVFFPIFKIIFKQVPEEPKI</sequence>
<reference evidence="2" key="1">
    <citation type="submission" date="2022-11" db="EMBL/GenBank/DDBJ databases">
        <title>WGS of Natronobacillus azotifigens 24KS-1, an anaerobic diazotrophic haloalkaliphile from soda-rich habitats.</title>
        <authorList>
            <person name="Sorokin D.Y."/>
            <person name="Merkel A.Y."/>
        </authorList>
    </citation>
    <scope>NUCLEOTIDE SEQUENCE</scope>
    <source>
        <strain evidence="2">24KS-1</strain>
    </source>
</reference>
<keyword evidence="1" id="KW-1133">Transmembrane helix</keyword>
<keyword evidence="1" id="KW-0812">Transmembrane</keyword>
<feature type="transmembrane region" description="Helical" evidence="1">
    <location>
        <begin position="131"/>
        <end position="156"/>
    </location>
</feature>
<feature type="transmembrane region" description="Helical" evidence="1">
    <location>
        <begin position="32"/>
        <end position="53"/>
    </location>
</feature>
<proteinExistence type="predicted"/>
<organism evidence="2 3">
    <name type="scientific">Natronobacillus azotifigens</name>
    <dbReference type="NCBI Taxonomy" id="472978"/>
    <lineage>
        <taxon>Bacteria</taxon>
        <taxon>Bacillati</taxon>
        <taxon>Bacillota</taxon>
        <taxon>Bacilli</taxon>
        <taxon>Bacillales</taxon>
        <taxon>Bacillaceae</taxon>
        <taxon>Natronobacillus</taxon>
    </lineage>
</organism>
<dbReference type="AlphaFoldDB" id="A0A9J6RED3"/>
<feature type="transmembrane region" description="Helical" evidence="1">
    <location>
        <begin position="176"/>
        <end position="202"/>
    </location>
</feature>
<keyword evidence="1" id="KW-0472">Membrane</keyword>
<comment type="caution">
    <text evidence="2">The sequence shown here is derived from an EMBL/GenBank/DDBJ whole genome shotgun (WGS) entry which is preliminary data.</text>
</comment>
<dbReference type="Proteomes" id="UP001084197">
    <property type="component" value="Unassembled WGS sequence"/>
</dbReference>
<dbReference type="EMBL" id="JAPRAT010000018">
    <property type="protein sequence ID" value="MCZ0703545.1"/>
    <property type="molecule type" value="Genomic_DNA"/>
</dbReference>
<evidence type="ECO:0008006" key="4">
    <source>
        <dbReference type="Google" id="ProtNLM"/>
    </source>
</evidence>
<protein>
    <recommendedName>
        <fullName evidence="4">GtrA-like protein domain-containing protein</fullName>
    </recommendedName>
</protein>
<evidence type="ECO:0000256" key="1">
    <source>
        <dbReference type="SAM" id="Phobius"/>
    </source>
</evidence>
<accession>A0A9J6RED3</accession>
<evidence type="ECO:0000313" key="3">
    <source>
        <dbReference type="Proteomes" id="UP001084197"/>
    </source>
</evidence>